<evidence type="ECO:0000313" key="2">
    <source>
        <dbReference type="EMBL" id="CAB0034506.1"/>
    </source>
</evidence>
<dbReference type="Proteomes" id="UP000479190">
    <property type="component" value="Unassembled WGS sequence"/>
</dbReference>
<reference evidence="2 3" key="1">
    <citation type="submission" date="2020-02" db="EMBL/GenBank/DDBJ databases">
        <authorList>
            <person name="Ferguson B K."/>
        </authorList>
    </citation>
    <scope>NUCLEOTIDE SEQUENCE [LARGE SCALE GENOMIC DNA]</scope>
</reference>
<dbReference type="EMBL" id="CADCXV010000745">
    <property type="protein sequence ID" value="CAB0034506.1"/>
    <property type="molecule type" value="Genomic_DNA"/>
</dbReference>
<name>A0A6H5IDA0_9HYME</name>
<proteinExistence type="predicted"/>
<gene>
    <name evidence="2" type="ORF">TBRA_LOCUS6404</name>
</gene>
<feature type="region of interest" description="Disordered" evidence="1">
    <location>
        <begin position="56"/>
        <end position="87"/>
    </location>
</feature>
<evidence type="ECO:0000256" key="1">
    <source>
        <dbReference type="SAM" id="MobiDB-lite"/>
    </source>
</evidence>
<accession>A0A6H5IDA0</accession>
<feature type="compositionally biased region" description="Polar residues" evidence="1">
    <location>
        <begin position="56"/>
        <end position="65"/>
    </location>
</feature>
<keyword evidence="3" id="KW-1185">Reference proteome</keyword>
<dbReference type="AlphaFoldDB" id="A0A6H5IDA0"/>
<organism evidence="2 3">
    <name type="scientific">Trichogramma brassicae</name>
    <dbReference type="NCBI Taxonomy" id="86971"/>
    <lineage>
        <taxon>Eukaryota</taxon>
        <taxon>Metazoa</taxon>
        <taxon>Ecdysozoa</taxon>
        <taxon>Arthropoda</taxon>
        <taxon>Hexapoda</taxon>
        <taxon>Insecta</taxon>
        <taxon>Pterygota</taxon>
        <taxon>Neoptera</taxon>
        <taxon>Endopterygota</taxon>
        <taxon>Hymenoptera</taxon>
        <taxon>Apocrita</taxon>
        <taxon>Proctotrupomorpha</taxon>
        <taxon>Chalcidoidea</taxon>
        <taxon>Trichogrammatidae</taxon>
        <taxon>Trichogramma</taxon>
    </lineage>
</organism>
<evidence type="ECO:0000313" key="3">
    <source>
        <dbReference type="Proteomes" id="UP000479190"/>
    </source>
</evidence>
<sequence>MGINFSMTIRKDRILYVYKCNNSGHIARKLFFRGTRCRVSTARFRKSTNFERKLNSKMQTNNVNPESERNFNNDLSHSRSSDSASRAREYARLTRTYISRACMHKPRSQQHMQISCDTARPWLYIICTRALYISRRDAHRSFSIPRAMLITEGRKSLKRAPACVYMQQRAAASAAAAAGLNSGCAKSLIK</sequence>
<protein>
    <submittedName>
        <fullName evidence="2">Uncharacterized protein</fullName>
    </submittedName>
</protein>
<feature type="compositionally biased region" description="Basic and acidic residues" evidence="1">
    <location>
        <begin position="66"/>
        <end position="87"/>
    </location>
</feature>